<keyword evidence="3" id="KW-1185">Reference proteome</keyword>
<dbReference type="EMBL" id="CM026426">
    <property type="protein sequence ID" value="KAG0574033.1"/>
    <property type="molecule type" value="Genomic_DNA"/>
</dbReference>
<reference evidence="2" key="1">
    <citation type="submission" date="2020-06" db="EMBL/GenBank/DDBJ databases">
        <title>WGS assembly of Ceratodon purpureus strain R40.</title>
        <authorList>
            <person name="Carey S.B."/>
            <person name="Jenkins J."/>
            <person name="Shu S."/>
            <person name="Lovell J.T."/>
            <person name="Sreedasyam A."/>
            <person name="Maumus F."/>
            <person name="Tiley G.P."/>
            <person name="Fernandez-Pozo N."/>
            <person name="Barry K."/>
            <person name="Chen C."/>
            <person name="Wang M."/>
            <person name="Lipzen A."/>
            <person name="Daum C."/>
            <person name="Saski C.A."/>
            <person name="Payton A.C."/>
            <person name="Mcbreen J.C."/>
            <person name="Conrad R.E."/>
            <person name="Kollar L.M."/>
            <person name="Olsson S."/>
            <person name="Huttunen S."/>
            <person name="Landis J.B."/>
            <person name="Wickett N.J."/>
            <person name="Johnson M.G."/>
            <person name="Rensing S.A."/>
            <person name="Grimwood J."/>
            <person name="Schmutz J."/>
            <person name="Mcdaniel S.F."/>
        </authorList>
    </citation>
    <scope>NUCLEOTIDE SEQUENCE</scope>
    <source>
        <strain evidence="2">R40</strain>
    </source>
</reference>
<evidence type="ECO:0000313" key="2">
    <source>
        <dbReference type="EMBL" id="KAG0574033.1"/>
    </source>
</evidence>
<feature type="compositionally biased region" description="Polar residues" evidence="1">
    <location>
        <begin position="333"/>
        <end position="346"/>
    </location>
</feature>
<accession>A0A8T0HU35</accession>
<proteinExistence type="predicted"/>
<name>A0A8T0HU35_CERPU</name>
<dbReference type="AlphaFoldDB" id="A0A8T0HU35"/>
<feature type="compositionally biased region" description="Basic and acidic residues" evidence="1">
    <location>
        <begin position="347"/>
        <end position="357"/>
    </location>
</feature>
<dbReference type="Proteomes" id="UP000822688">
    <property type="component" value="Chromosome V"/>
</dbReference>
<protein>
    <submittedName>
        <fullName evidence="2">Uncharacterized protein</fullName>
    </submittedName>
</protein>
<sequence length="444" mass="48500">MCNYSRSDSGVYICLYFQVPSMTQSVSLATTLEFHSTGTEDTLNEDPHTPRRTRVTTASTNDSIDPQITPVYPPNAPSSEYIRAQASMSAQSEAHLQNACRIIALESVVSRISTQVSSNDESLKQVLESQNFMARLLMRCVNSESATRFEVEVRPSLKSVLNQTSKSFSAPADDPIPAVNIVPPTFRSPSGNAECIPASNATGDCGETHQLNLSTPSAATSPVGAAIPTVDGENSVPVQRNNLYRSPALSWRSGSTILITPSMDLRDPGLRDQHCPTAVSAEVSDSIRNPLLSRDPLQPFLDVYHGPGRSWMECREKQVASSGGSVDVESVPPTFTGSDKPQTRQAHQLDSEDERRKRIGAEKLRHGMLMMPRLSEDPIVCNKACYILHPDFTDAVVVEGRSGGSWKAKTLKLGHLCGKDEQMVQVHSIKKPDCRLLHIEDGQN</sequence>
<gene>
    <name evidence="2" type="ORF">KC19_VG229200</name>
</gene>
<feature type="compositionally biased region" description="Polar residues" evidence="1">
    <location>
        <begin position="55"/>
        <end position="66"/>
    </location>
</feature>
<comment type="caution">
    <text evidence="2">The sequence shown here is derived from an EMBL/GenBank/DDBJ whole genome shotgun (WGS) entry which is preliminary data.</text>
</comment>
<evidence type="ECO:0000313" key="3">
    <source>
        <dbReference type="Proteomes" id="UP000822688"/>
    </source>
</evidence>
<feature type="region of interest" description="Disordered" evidence="1">
    <location>
        <begin position="38"/>
        <end position="74"/>
    </location>
</feature>
<evidence type="ECO:0000256" key="1">
    <source>
        <dbReference type="SAM" id="MobiDB-lite"/>
    </source>
</evidence>
<organism evidence="2 3">
    <name type="scientific">Ceratodon purpureus</name>
    <name type="common">Fire moss</name>
    <name type="synonym">Dicranum purpureum</name>
    <dbReference type="NCBI Taxonomy" id="3225"/>
    <lineage>
        <taxon>Eukaryota</taxon>
        <taxon>Viridiplantae</taxon>
        <taxon>Streptophyta</taxon>
        <taxon>Embryophyta</taxon>
        <taxon>Bryophyta</taxon>
        <taxon>Bryophytina</taxon>
        <taxon>Bryopsida</taxon>
        <taxon>Dicranidae</taxon>
        <taxon>Pseudoditrichales</taxon>
        <taxon>Ditrichaceae</taxon>
        <taxon>Ceratodon</taxon>
    </lineage>
</organism>
<feature type="region of interest" description="Disordered" evidence="1">
    <location>
        <begin position="322"/>
        <end position="357"/>
    </location>
</feature>